<evidence type="ECO:0000313" key="3">
    <source>
        <dbReference type="EMBL" id="AIF39913.1"/>
    </source>
</evidence>
<feature type="signal peptide" evidence="2">
    <location>
        <begin position="1"/>
        <end position="20"/>
    </location>
</feature>
<dbReference type="HOGENOM" id="CLU_013382_0_0_11"/>
<feature type="transmembrane region" description="Helical" evidence="1">
    <location>
        <begin position="474"/>
        <end position="496"/>
    </location>
</feature>
<feature type="transmembrane region" description="Helical" evidence="1">
    <location>
        <begin position="323"/>
        <end position="343"/>
    </location>
</feature>
<feature type="transmembrane region" description="Helical" evidence="1">
    <location>
        <begin position="620"/>
        <end position="638"/>
    </location>
</feature>
<reference evidence="3 4" key="1">
    <citation type="submission" date="2014-07" db="EMBL/GenBank/DDBJ databases">
        <title>Genome Sequencing of Dermacoccus nishinomiyaensis.</title>
        <authorList>
            <person name="Hong K.W."/>
            <person name="Chan K.G."/>
        </authorList>
    </citation>
    <scope>NUCLEOTIDE SEQUENCE [LARGE SCALE GENOMIC DNA]</scope>
    <source>
        <strain evidence="3 4">M25</strain>
    </source>
</reference>
<feature type="transmembrane region" description="Helical" evidence="1">
    <location>
        <begin position="560"/>
        <end position="577"/>
    </location>
</feature>
<dbReference type="GeneID" id="41839967"/>
<dbReference type="Proteomes" id="UP000027986">
    <property type="component" value="Chromosome"/>
</dbReference>
<feature type="transmembrane region" description="Helical" evidence="1">
    <location>
        <begin position="650"/>
        <end position="673"/>
    </location>
</feature>
<feature type="chain" id="PRO_5038770291" evidence="2">
    <location>
        <begin position="21"/>
        <end position="715"/>
    </location>
</feature>
<sequence>MFRRWLVTALVAAVTFAALAVGISVAKSDTSPTHRAQPGNLVVVGMPGLTWSDINPDTTPTLWDMSQHAAVGNQLVRVISDHSCSDAAWVTLGSGTRTPLGYSPPMAAASGTNDFCPPPVKGEYDATHHTYRYPQWSTWAKDALKRNIPSRMGLVTSTLEKDGQCVSAVGERATLGAANRQGVVSHYWPRISGADLAACPVTYVSLEGRSDAQLRQVLDAAPIDTTVLVTGLTDDERPESPRAIMLDGPTVGSGMLRSRQTRQRGIVTTTDISAFVLERTPRAPVLGEGRPLSIEPVSTPAALRSVRNTQTLLRTERNLVGPFFVWVAALGALAVTIGAWLSVRARWWPWSGRDVADGNAAARAVMTRRLRVARGWWATTGALLGAVPAATFLANLYAWYLHDHALAWLGGCVVVIIVVIAALALLGPWRRWTPGPAVFVASCTALVLAMDAVQGSPLQLVSVLGLQPVYGGRFFGMGNVGYALFMTSCLFVAAMLAGRYRAMKRPRLALLTVLAIGVPAILVNGVPQWGNEGGGSAAFVPAIIYLAMRARGWRITLTRLLLAALGGAAFVFVIGWLDYLRGESARTHLGDIFAGLVGDGQVNPIRRVLYANWHMLNTHWFYWFVPIWLVVCIVVLAFPDGPGRFLKPLLVRVPMMRHGLIAITIMLAAGFLANDSGTSIPPAGALVIMPLLVIVAARLGSPRTSEAPRVPAVKG</sequence>
<name>A0A075JJ00_9MICO</name>
<dbReference type="KEGG" id="dni:HX89_01750"/>
<evidence type="ECO:0000313" key="4">
    <source>
        <dbReference type="Proteomes" id="UP000027986"/>
    </source>
</evidence>
<accession>A0A075JJ00</accession>
<keyword evidence="4" id="KW-1185">Reference proteome</keyword>
<organism evidence="3 4">
    <name type="scientific">Dermacoccus nishinomiyaensis</name>
    <dbReference type="NCBI Taxonomy" id="1274"/>
    <lineage>
        <taxon>Bacteria</taxon>
        <taxon>Bacillati</taxon>
        <taxon>Actinomycetota</taxon>
        <taxon>Actinomycetes</taxon>
        <taxon>Micrococcales</taxon>
        <taxon>Dermacoccaceae</taxon>
        <taxon>Dermacoccus</taxon>
    </lineage>
</organism>
<keyword evidence="2" id="KW-0732">Signal</keyword>
<keyword evidence="1" id="KW-1133">Transmembrane helix</keyword>
<dbReference type="AlphaFoldDB" id="A0A075JJ00"/>
<gene>
    <name evidence="3" type="ORF">HX89_01750</name>
</gene>
<dbReference type="EMBL" id="CP008889">
    <property type="protein sequence ID" value="AIF39913.1"/>
    <property type="molecule type" value="Genomic_DNA"/>
</dbReference>
<feature type="transmembrane region" description="Helical" evidence="1">
    <location>
        <begin position="679"/>
        <end position="699"/>
    </location>
</feature>
<feature type="transmembrane region" description="Helical" evidence="1">
    <location>
        <begin position="437"/>
        <end position="454"/>
    </location>
</feature>
<dbReference type="RefSeq" id="WP_038566540.1">
    <property type="nucleotide sequence ID" value="NZ_CP008889.1"/>
</dbReference>
<proteinExistence type="predicted"/>
<keyword evidence="1" id="KW-0812">Transmembrane</keyword>
<dbReference type="eggNOG" id="COG3119">
    <property type="taxonomic scope" value="Bacteria"/>
</dbReference>
<feature type="transmembrane region" description="Helical" evidence="1">
    <location>
        <begin position="406"/>
        <end position="425"/>
    </location>
</feature>
<evidence type="ECO:0000256" key="2">
    <source>
        <dbReference type="SAM" id="SignalP"/>
    </source>
</evidence>
<feature type="transmembrane region" description="Helical" evidence="1">
    <location>
        <begin position="508"/>
        <end position="527"/>
    </location>
</feature>
<feature type="transmembrane region" description="Helical" evidence="1">
    <location>
        <begin position="376"/>
        <end position="400"/>
    </location>
</feature>
<keyword evidence="1" id="KW-0472">Membrane</keyword>
<dbReference type="OrthoDB" id="3264110at2"/>
<evidence type="ECO:0000256" key="1">
    <source>
        <dbReference type="SAM" id="Phobius"/>
    </source>
</evidence>
<protein>
    <submittedName>
        <fullName evidence="3">Uncharacterized protein</fullName>
    </submittedName>
</protein>